<sequence length="156" mass="16833">MPTLPGHQRNVSQGQHLIVDRNESDGEEDIERLAGTTRDGACGSPLASSQGVFPGGSPPYEPARPEANKAKGICSDPTIRSNIRVILGSIFLTVGGSILLGVGFYSLFMDDGPRGWVFLFAGSLCFIPGFYHVYYIMCTLCGRPGYSLDKLPTFSR</sequence>
<dbReference type="EMBL" id="LIAE01010440">
    <property type="protein sequence ID" value="PAV61011.1"/>
    <property type="molecule type" value="Genomic_DNA"/>
</dbReference>
<evidence type="ECO:0000256" key="6">
    <source>
        <dbReference type="SAM" id="MobiDB-lite"/>
    </source>
</evidence>
<keyword evidence="4 7" id="KW-1133">Transmembrane helix</keyword>
<dbReference type="OrthoDB" id="5597044at2759"/>
<name>A0A2A2JHC6_9BILA</name>
<comment type="caution">
    <text evidence="8">The sequence shown here is derived from an EMBL/GenBank/DDBJ whole genome shotgun (WGS) entry which is preliminary data.</text>
</comment>
<protein>
    <recommendedName>
        <fullName evidence="10">Transmembrane protein 230</fullName>
    </recommendedName>
</protein>
<keyword evidence="5 7" id="KW-0472">Membrane</keyword>
<feature type="transmembrane region" description="Helical" evidence="7">
    <location>
        <begin position="115"/>
        <end position="137"/>
    </location>
</feature>
<feature type="transmembrane region" description="Helical" evidence="7">
    <location>
        <begin position="85"/>
        <end position="109"/>
    </location>
</feature>
<organism evidence="8 9">
    <name type="scientific">Diploscapter pachys</name>
    <dbReference type="NCBI Taxonomy" id="2018661"/>
    <lineage>
        <taxon>Eukaryota</taxon>
        <taxon>Metazoa</taxon>
        <taxon>Ecdysozoa</taxon>
        <taxon>Nematoda</taxon>
        <taxon>Chromadorea</taxon>
        <taxon>Rhabditida</taxon>
        <taxon>Rhabditina</taxon>
        <taxon>Rhabditomorpha</taxon>
        <taxon>Rhabditoidea</taxon>
        <taxon>Rhabditidae</taxon>
        <taxon>Diploscapter</taxon>
    </lineage>
</organism>
<dbReference type="AlphaFoldDB" id="A0A2A2JHC6"/>
<evidence type="ECO:0000313" key="8">
    <source>
        <dbReference type="EMBL" id="PAV61011.1"/>
    </source>
</evidence>
<dbReference type="Pfam" id="PF05915">
    <property type="entry name" value="TMEM_230_134"/>
    <property type="match status" value="1"/>
</dbReference>
<evidence type="ECO:0000256" key="2">
    <source>
        <dbReference type="ARBA" id="ARBA00007743"/>
    </source>
</evidence>
<evidence type="ECO:0000256" key="7">
    <source>
        <dbReference type="SAM" id="Phobius"/>
    </source>
</evidence>
<accession>A0A2A2JHC6</accession>
<comment type="similarity">
    <text evidence="2">Belongs to the TMEM134/TMEM230 family.</text>
</comment>
<evidence type="ECO:0000256" key="4">
    <source>
        <dbReference type="ARBA" id="ARBA00022989"/>
    </source>
</evidence>
<reference evidence="8 9" key="1">
    <citation type="journal article" date="2017" name="Curr. Biol.">
        <title>Genome architecture and evolution of a unichromosomal asexual nematode.</title>
        <authorList>
            <person name="Fradin H."/>
            <person name="Zegar C."/>
            <person name="Gutwein M."/>
            <person name="Lucas J."/>
            <person name="Kovtun M."/>
            <person name="Corcoran D."/>
            <person name="Baugh L.R."/>
            <person name="Kiontke K."/>
            <person name="Gunsalus K."/>
            <person name="Fitch D.H."/>
            <person name="Piano F."/>
        </authorList>
    </citation>
    <scope>NUCLEOTIDE SEQUENCE [LARGE SCALE GENOMIC DNA]</scope>
    <source>
        <strain evidence="8">PF1309</strain>
    </source>
</reference>
<proteinExistence type="inferred from homology"/>
<gene>
    <name evidence="8" type="ORF">WR25_04374</name>
</gene>
<dbReference type="STRING" id="2018661.A0A2A2JHC6"/>
<evidence type="ECO:0000256" key="3">
    <source>
        <dbReference type="ARBA" id="ARBA00022692"/>
    </source>
</evidence>
<dbReference type="PANTHER" id="PTHR13558:SF1">
    <property type="entry name" value="TRANSMEMBRANE PROTEIN 134"/>
    <property type="match status" value="1"/>
</dbReference>
<dbReference type="InterPro" id="IPR039714">
    <property type="entry name" value="TMEM134"/>
</dbReference>
<evidence type="ECO:0000313" key="9">
    <source>
        <dbReference type="Proteomes" id="UP000218231"/>
    </source>
</evidence>
<dbReference type="Proteomes" id="UP000218231">
    <property type="component" value="Unassembled WGS sequence"/>
</dbReference>
<dbReference type="GO" id="GO:0016020">
    <property type="term" value="C:membrane"/>
    <property type="evidence" value="ECO:0007669"/>
    <property type="project" value="UniProtKB-SubCell"/>
</dbReference>
<keyword evidence="9" id="KW-1185">Reference proteome</keyword>
<evidence type="ECO:0000256" key="5">
    <source>
        <dbReference type="ARBA" id="ARBA00023136"/>
    </source>
</evidence>
<evidence type="ECO:0008006" key="10">
    <source>
        <dbReference type="Google" id="ProtNLM"/>
    </source>
</evidence>
<dbReference type="PANTHER" id="PTHR13558">
    <property type="entry name" value="TRANSMEMBRANE PROTEIN 134"/>
    <property type="match status" value="1"/>
</dbReference>
<keyword evidence="3 7" id="KW-0812">Transmembrane</keyword>
<dbReference type="InterPro" id="IPR008590">
    <property type="entry name" value="TMEM_230/134"/>
</dbReference>
<evidence type="ECO:0000256" key="1">
    <source>
        <dbReference type="ARBA" id="ARBA00004141"/>
    </source>
</evidence>
<comment type="subcellular location">
    <subcellularLocation>
        <location evidence="1">Membrane</location>
        <topology evidence="1">Multi-pass membrane protein</topology>
    </subcellularLocation>
</comment>
<feature type="region of interest" description="Disordered" evidence="6">
    <location>
        <begin position="36"/>
        <end position="71"/>
    </location>
</feature>